<dbReference type="InterPro" id="IPR036192">
    <property type="entry name" value="Cell_div_ZapA-like_sf"/>
</dbReference>
<evidence type="ECO:0000313" key="3">
    <source>
        <dbReference type="Proteomes" id="UP000606730"/>
    </source>
</evidence>
<sequence>MPDLDLKIGNRSYQINCQPGEEPALQTAASLMDEEVTKLVAQGGRMPEARLLLLAGLILADRLAEAGQVMAQAEEALVKAQSAEPVRVEVPVIPAGLADSMAELAARAEALAAQAEEKAAQ</sequence>
<dbReference type="AlphaFoldDB" id="A0A917AEA2"/>
<organism evidence="2 3">
    <name type="scientific">Actibacterium pelagium</name>
    <dbReference type="NCBI Taxonomy" id="2029103"/>
    <lineage>
        <taxon>Bacteria</taxon>
        <taxon>Pseudomonadati</taxon>
        <taxon>Pseudomonadota</taxon>
        <taxon>Alphaproteobacteria</taxon>
        <taxon>Rhodobacterales</taxon>
        <taxon>Roseobacteraceae</taxon>
        <taxon>Actibacterium</taxon>
    </lineage>
</organism>
<keyword evidence="2" id="KW-0131">Cell cycle</keyword>
<proteinExistence type="predicted"/>
<dbReference type="InterPro" id="IPR007838">
    <property type="entry name" value="Cell_div_ZapA-like"/>
</dbReference>
<dbReference type="GO" id="GO:0051301">
    <property type="term" value="P:cell division"/>
    <property type="evidence" value="ECO:0007669"/>
    <property type="project" value="UniProtKB-KW"/>
</dbReference>
<gene>
    <name evidence="2" type="ORF">GCM10011517_10810</name>
</gene>
<comment type="caution">
    <text evidence="2">The sequence shown here is derived from an EMBL/GenBank/DDBJ whole genome shotgun (WGS) entry which is preliminary data.</text>
</comment>
<dbReference type="Gene3D" id="3.30.160.880">
    <property type="entry name" value="Cell division protein ZapA protomer, N-terminal domain"/>
    <property type="match status" value="1"/>
</dbReference>
<dbReference type="EMBL" id="BMKN01000001">
    <property type="protein sequence ID" value="GGE45050.1"/>
    <property type="molecule type" value="Genomic_DNA"/>
</dbReference>
<reference evidence="2" key="1">
    <citation type="journal article" date="2014" name="Int. J. Syst. Evol. Microbiol.">
        <title>Complete genome sequence of Corynebacterium casei LMG S-19264T (=DSM 44701T), isolated from a smear-ripened cheese.</title>
        <authorList>
            <consortium name="US DOE Joint Genome Institute (JGI-PGF)"/>
            <person name="Walter F."/>
            <person name="Albersmeier A."/>
            <person name="Kalinowski J."/>
            <person name="Ruckert C."/>
        </authorList>
    </citation>
    <scope>NUCLEOTIDE SEQUENCE</scope>
    <source>
        <strain evidence="2">CGMCC 1.16012</strain>
    </source>
</reference>
<dbReference type="OrthoDB" id="9797575at2"/>
<keyword evidence="1" id="KW-0175">Coiled coil</keyword>
<evidence type="ECO:0000313" key="2">
    <source>
        <dbReference type="EMBL" id="GGE45050.1"/>
    </source>
</evidence>
<reference evidence="2" key="2">
    <citation type="submission" date="2020-09" db="EMBL/GenBank/DDBJ databases">
        <authorList>
            <person name="Sun Q."/>
            <person name="Zhou Y."/>
        </authorList>
    </citation>
    <scope>NUCLEOTIDE SEQUENCE</scope>
    <source>
        <strain evidence="2">CGMCC 1.16012</strain>
    </source>
</reference>
<accession>A0A917AEA2</accession>
<evidence type="ECO:0000256" key="1">
    <source>
        <dbReference type="SAM" id="Coils"/>
    </source>
</evidence>
<keyword evidence="3" id="KW-1185">Reference proteome</keyword>
<dbReference type="InterPro" id="IPR042233">
    <property type="entry name" value="Cell_div_ZapA_N"/>
</dbReference>
<name>A0A917AEA2_9RHOB</name>
<dbReference type="Proteomes" id="UP000606730">
    <property type="component" value="Unassembled WGS sequence"/>
</dbReference>
<feature type="coiled-coil region" evidence="1">
    <location>
        <begin position="63"/>
        <end position="121"/>
    </location>
</feature>
<protein>
    <submittedName>
        <fullName evidence="2">Cell division protein ZapA</fullName>
    </submittedName>
</protein>
<dbReference type="Pfam" id="PF05164">
    <property type="entry name" value="ZapA"/>
    <property type="match status" value="1"/>
</dbReference>
<dbReference type="RefSeq" id="WP_095596076.1">
    <property type="nucleotide sequence ID" value="NZ_BMKN01000001.1"/>
</dbReference>
<keyword evidence="2" id="KW-0132">Cell division</keyword>
<dbReference type="SUPFAM" id="SSF102829">
    <property type="entry name" value="Cell division protein ZapA-like"/>
    <property type="match status" value="1"/>
</dbReference>